<reference evidence="2" key="1">
    <citation type="journal article" date="2023" name="G3 (Bethesda)">
        <title>A reference genome for the long-term kleptoplast-retaining sea slug Elysia crispata morphotype clarki.</title>
        <authorList>
            <person name="Eastman K.E."/>
            <person name="Pendleton A.L."/>
            <person name="Shaikh M.A."/>
            <person name="Suttiyut T."/>
            <person name="Ogas R."/>
            <person name="Tomko P."/>
            <person name="Gavelis G."/>
            <person name="Widhalm J.R."/>
            <person name="Wisecaver J.H."/>
        </authorList>
    </citation>
    <scope>NUCLEOTIDE SEQUENCE</scope>
    <source>
        <strain evidence="2">ECLA1</strain>
    </source>
</reference>
<gene>
    <name evidence="2" type="ORF">RRG08_018508</name>
</gene>
<organism evidence="2 3">
    <name type="scientific">Elysia crispata</name>
    <name type="common">lettuce slug</name>
    <dbReference type="NCBI Taxonomy" id="231223"/>
    <lineage>
        <taxon>Eukaryota</taxon>
        <taxon>Metazoa</taxon>
        <taxon>Spiralia</taxon>
        <taxon>Lophotrochozoa</taxon>
        <taxon>Mollusca</taxon>
        <taxon>Gastropoda</taxon>
        <taxon>Heterobranchia</taxon>
        <taxon>Euthyneura</taxon>
        <taxon>Panpulmonata</taxon>
        <taxon>Sacoglossa</taxon>
        <taxon>Placobranchoidea</taxon>
        <taxon>Plakobranchidae</taxon>
        <taxon>Elysia</taxon>
    </lineage>
</organism>
<feature type="region of interest" description="Disordered" evidence="1">
    <location>
        <begin position="39"/>
        <end position="73"/>
    </location>
</feature>
<proteinExistence type="predicted"/>
<comment type="caution">
    <text evidence="2">The sequence shown here is derived from an EMBL/GenBank/DDBJ whole genome shotgun (WGS) entry which is preliminary data.</text>
</comment>
<sequence length="138" mass="15792">MSFLGVLSSYESEKQQMFMQKAQNQQQPSVKQILQERETHCQQQPRVEQMLRKSDPSPKLKDESSSAPTQNHSRLQTGSWVVASFPFKTVSAGKKYLGIVLAVDSREANIKFYCQSGSRFTWPLIDDIGWMPICFDNN</sequence>
<keyword evidence="3" id="KW-1185">Reference proteome</keyword>
<name>A0AAE1ADR6_9GAST</name>
<dbReference type="AlphaFoldDB" id="A0AAE1ADR6"/>
<evidence type="ECO:0000313" key="2">
    <source>
        <dbReference type="EMBL" id="KAK3785964.1"/>
    </source>
</evidence>
<dbReference type="EMBL" id="JAWDGP010002041">
    <property type="protein sequence ID" value="KAK3785964.1"/>
    <property type="molecule type" value="Genomic_DNA"/>
</dbReference>
<protein>
    <submittedName>
        <fullName evidence="2">Uncharacterized protein</fullName>
    </submittedName>
</protein>
<evidence type="ECO:0000256" key="1">
    <source>
        <dbReference type="SAM" id="MobiDB-lite"/>
    </source>
</evidence>
<dbReference type="Proteomes" id="UP001283361">
    <property type="component" value="Unassembled WGS sequence"/>
</dbReference>
<evidence type="ECO:0000313" key="3">
    <source>
        <dbReference type="Proteomes" id="UP001283361"/>
    </source>
</evidence>
<accession>A0AAE1ADR6</accession>
<feature type="compositionally biased region" description="Basic and acidic residues" evidence="1">
    <location>
        <begin position="49"/>
        <end position="64"/>
    </location>
</feature>